<evidence type="ECO:0000313" key="2">
    <source>
        <dbReference type="EMBL" id="JAT94039.1"/>
    </source>
</evidence>
<feature type="non-terminal residue" evidence="2">
    <location>
        <position position="1"/>
    </location>
</feature>
<dbReference type="InterPro" id="IPR048365">
    <property type="entry name" value="TNP-like_RNaseH_N"/>
</dbReference>
<dbReference type="Pfam" id="PF21787">
    <property type="entry name" value="TNP-like_RNaseH_N"/>
    <property type="match status" value="1"/>
</dbReference>
<accession>A0A1E1X437</accession>
<proteinExistence type="evidence at transcript level"/>
<name>A0A1E1X437_9ACAR</name>
<sequence>DKMKERLLGYEENEAVQDFVRLLKSAEASDKTALFIKNQVANFCNQKNVYSEPVLRECVLWKACSTKGYEHVRSRGLFKLPCRTTLQKYVGQSTGEIGVTSLIKERLRVEYKNLSVPQEAYCSLIIDEMAIAQKVIYDRQVDKVFGLVDMGSAELSTTIPQVANRLLCFVLRGLSTSYIIPVDYFFTRCLKNGKLRSMTMEVMQSVEKVGFRVARIVADNHQTNVALFKSFSEEGALLHLVPHPFRESDPLFLAFDPNHLIKNLRTNFLERELVDEGQAIRGGFYLKKIFDIQSQLLVKPVKFLTRAHVQPNNL</sequence>
<dbReference type="AlphaFoldDB" id="A0A1E1X437"/>
<organism evidence="2">
    <name type="scientific">Amblyomma aureolatum</name>
    <dbReference type="NCBI Taxonomy" id="187763"/>
    <lineage>
        <taxon>Eukaryota</taxon>
        <taxon>Metazoa</taxon>
        <taxon>Ecdysozoa</taxon>
        <taxon>Arthropoda</taxon>
        <taxon>Chelicerata</taxon>
        <taxon>Arachnida</taxon>
        <taxon>Acari</taxon>
        <taxon>Parasitiformes</taxon>
        <taxon>Ixodida</taxon>
        <taxon>Ixodoidea</taxon>
        <taxon>Ixodidae</taxon>
        <taxon>Amblyomminae</taxon>
        <taxon>Amblyomma</taxon>
    </lineage>
</organism>
<feature type="domain" description="Transposable element P transposase-like RNase H" evidence="1">
    <location>
        <begin position="97"/>
        <end position="231"/>
    </location>
</feature>
<evidence type="ECO:0000259" key="1">
    <source>
        <dbReference type="Pfam" id="PF21787"/>
    </source>
</evidence>
<feature type="non-terminal residue" evidence="2">
    <location>
        <position position="314"/>
    </location>
</feature>
<reference evidence="2" key="1">
    <citation type="journal article" date="2017" name="Front. Cell. Infect. Microbiol.">
        <title>The Distinct Transcriptional Response of the Midgut of Amblyomma sculptum and Amblyomma aureolatum Ticks to Rickettsia rickettsii Correlates to Their Differences in Susceptibility to Infection.</title>
        <authorList>
            <person name="Martins L.A."/>
            <person name="Galletti M.F.B.M."/>
            <person name="Ribeiro J.M."/>
            <person name="Fujita A."/>
            <person name="Costa F.B."/>
            <person name="Labruna M.B."/>
            <person name="Daffre S."/>
            <person name="Fogaca A.C."/>
        </authorList>
    </citation>
    <scope>NUCLEOTIDE SEQUENCE</scope>
</reference>
<protein>
    <submittedName>
        <fullName evidence="2">Putative tick transposon</fullName>
    </submittedName>
</protein>
<dbReference type="EMBL" id="GFAC01005149">
    <property type="protein sequence ID" value="JAT94039.1"/>
    <property type="molecule type" value="mRNA"/>
</dbReference>